<dbReference type="RefSeq" id="WP_165259234.1">
    <property type="nucleotide sequence ID" value="NZ_JAAKGT010000005.1"/>
</dbReference>
<name>A0A6G4QY22_9CAUL</name>
<feature type="transmembrane region" description="Helical" evidence="1">
    <location>
        <begin position="129"/>
        <end position="147"/>
    </location>
</feature>
<reference evidence="2" key="1">
    <citation type="submission" date="2020-02" db="EMBL/GenBank/DDBJ databases">
        <authorList>
            <person name="Gao J."/>
            <person name="Sun J."/>
        </authorList>
    </citation>
    <scope>NUCLEOTIDE SEQUENCE</scope>
    <source>
        <strain evidence="2">602-2</strain>
    </source>
</reference>
<sequence length="233" mass="25212">MIDHSIRRIGPKRRSLVAAGWLAAWSVLVTVWLMFKPWPYPLVVTLAALTPWTAIWLARRDLGLSLFEAHDRPGSGNLTMVLFAPSFALGATSLDQHFIDFGGLLAASAVLGAVLWTALLTVEVHGRSWTAMALAAGLSFLWGWGVVTTVDLLVSRNDFTVVEGVVENAIWPSRSSPSLDVSATVNGRREAFDSLNVTRGVYALHPVGTSICIEIHKGLLGSRHAYAVTCPLV</sequence>
<accession>A0A6G4QY22</accession>
<evidence type="ECO:0000256" key="1">
    <source>
        <dbReference type="SAM" id="Phobius"/>
    </source>
</evidence>
<proteinExistence type="predicted"/>
<keyword evidence="1" id="KW-0812">Transmembrane</keyword>
<dbReference type="EMBL" id="JAAKGT010000005">
    <property type="protein sequence ID" value="NGM50546.1"/>
    <property type="molecule type" value="Genomic_DNA"/>
</dbReference>
<gene>
    <name evidence="2" type="ORF">G5B46_13090</name>
</gene>
<keyword evidence="1" id="KW-0472">Membrane</keyword>
<feature type="transmembrane region" description="Helical" evidence="1">
    <location>
        <begin position="101"/>
        <end position="122"/>
    </location>
</feature>
<evidence type="ECO:0000313" key="2">
    <source>
        <dbReference type="EMBL" id="NGM50546.1"/>
    </source>
</evidence>
<comment type="caution">
    <text evidence="2">The sequence shown here is derived from an EMBL/GenBank/DDBJ whole genome shotgun (WGS) entry which is preliminary data.</text>
</comment>
<feature type="transmembrane region" description="Helical" evidence="1">
    <location>
        <begin position="16"/>
        <end position="34"/>
    </location>
</feature>
<keyword evidence="1" id="KW-1133">Transmembrane helix</keyword>
<dbReference type="AlphaFoldDB" id="A0A6G4QY22"/>
<protein>
    <submittedName>
        <fullName evidence="2">Uncharacterized protein</fullName>
    </submittedName>
</protein>
<organism evidence="2">
    <name type="scientific">Caulobacter sp. 602-2</name>
    <dbReference type="NCBI Taxonomy" id="2710887"/>
    <lineage>
        <taxon>Bacteria</taxon>
        <taxon>Pseudomonadati</taxon>
        <taxon>Pseudomonadota</taxon>
        <taxon>Alphaproteobacteria</taxon>
        <taxon>Caulobacterales</taxon>
        <taxon>Caulobacteraceae</taxon>
        <taxon>Caulobacter</taxon>
    </lineage>
</organism>